<evidence type="ECO:0000313" key="1">
    <source>
        <dbReference type="EMBL" id="ARM65959.1"/>
    </source>
</evidence>
<organism evidence="1 2">
    <name type="scientific">Lactococcus phage AM6</name>
    <dbReference type="NCBI Taxonomy" id="1965474"/>
    <lineage>
        <taxon>Viruses</taxon>
        <taxon>Duplodnaviria</taxon>
        <taxon>Heunggongvirae</taxon>
        <taxon>Uroviricota</taxon>
        <taxon>Caudoviricetes</taxon>
        <taxon>Teubervirus</taxon>
        <taxon>Teubervirus AM6</taxon>
    </lineage>
</organism>
<gene>
    <name evidence="1" type="ORF">AM6_012</name>
</gene>
<proteinExistence type="predicted"/>
<dbReference type="Proteomes" id="UP000223464">
    <property type="component" value="Segment"/>
</dbReference>
<keyword evidence="2" id="KW-1185">Reference proteome</keyword>
<protein>
    <submittedName>
        <fullName evidence="1">Uncharacterized protein</fullName>
    </submittedName>
</protein>
<dbReference type="EMBL" id="KY554766">
    <property type="protein sequence ID" value="ARM65959.1"/>
    <property type="molecule type" value="Genomic_DNA"/>
</dbReference>
<reference evidence="1 2" key="1">
    <citation type="journal article" date="2017" name="Viruses">
        <title>Phage Biodiversity in Artisanal Cheese Wheys Reflects the Complexity of the Fermentation Process.</title>
        <authorList>
            <person name="Mahony J."/>
            <person name="Moscarelli A."/>
            <person name="Kelleher P."/>
            <person name="Lugli G.A."/>
            <person name="Ventura M."/>
            <person name="Settanni L."/>
            <person name="van Sinderen D."/>
        </authorList>
    </citation>
    <scope>NUCLEOTIDE SEQUENCE [LARGE SCALE GENOMIC DNA]</scope>
</reference>
<sequence length="51" mass="5523">MILTIAFLFALAGNATMAWIFAWIALGLNVINILLSVSLKITANAIDKMND</sequence>
<evidence type="ECO:0000313" key="2">
    <source>
        <dbReference type="Proteomes" id="UP000223464"/>
    </source>
</evidence>
<name>A0A1W6JIB2_9CAUD</name>
<accession>A0A1W6JIB2</accession>